<dbReference type="Gene3D" id="2.40.128.490">
    <property type="entry name" value="Uncharacterised protein PF14869, DUF4488"/>
    <property type="match status" value="1"/>
</dbReference>
<dbReference type="OrthoDB" id="1351620at2"/>
<feature type="domain" description="DUF4488" evidence="2">
    <location>
        <begin position="31"/>
        <end position="142"/>
    </location>
</feature>
<dbReference type="EMBL" id="CP035107">
    <property type="protein sequence ID" value="QAR29861.1"/>
    <property type="molecule type" value="Genomic_DNA"/>
</dbReference>
<feature type="signal peptide" evidence="1">
    <location>
        <begin position="1"/>
        <end position="22"/>
    </location>
</feature>
<dbReference type="AlphaFoldDB" id="A0A3R5UQL4"/>
<reference evidence="3 4" key="1">
    <citation type="submission" date="2019-01" db="EMBL/GenBank/DDBJ databases">
        <title>Whole Genome of Ornithobacterium rhinotracheale FARPER-174b.</title>
        <authorList>
            <person name="Tataje-Lavanda L.A."/>
            <person name="Montalvan A."/>
            <person name="Montesinos R."/>
            <person name="Zimic M."/>
            <person name="Fernandez-Sanchez M."/>
            <person name="Fernandez-Diaz M."/>
        </authorList>
    </citation>
    <scope>NUCLEOTIDE SEQUENCE [LARGE SCALE GENOMIC DNA]</scope>
    <source>
        <strain evidence="3 4">FARPER-174b</strain>
    </source>
</reference>
<evidence type="ECO:0000313" key="3">
    <source>
        <dbReference type="EMBL" id="QAR29861.1"/>
    </source>
</evidence>
<sequence length="149" mass="17243">MHHMIKKISILALLNFLVISFAQNHIAESKNLVGIWEHVYPISNGNYLKTGNYKIITPDGTFSLVFIGKNKTTLTGYGTYKITSDSTFTEKMISHISPKFDKSGSILRYKMQDENTLLQSFKAENNDRWVPEIWKRITMPKKDSFMKEF</sequence>
<name>A0A3R5UQL4_ORNRH</name>
<protein>
    <submittedName>
        <fullName evidence="3">DUF4488 domain-containing protein</fullName>
    </submittedName>
</protein>
<dbReference type="Proteomes" id="UP000287701">
    <property type="component" value="Chromosome"/>
</dbReference>
<keyword evidence="1" id="KW-0732">Signal</keyword>
<proteinExistence type="predicted"/>
<evidence type="ECO:0000259" key="2">
    <source>
        <dbReference type="Pfam" id="PF14869"/>
    </source>
</evidence>
<evidence type="ECO:0000256" key="1">
    <source>
        <dbReference type="SAM" id="SignalP"/>
    </source>
</evidence>
<accession>A0A3R5UQL4</accession>
<dbReference type="Pfam" id="PF14869">
    <property type="entry name" value="DUF4488"/>
    <property type="match status" value="1"/>
</dbReference>
<gene>
    <name evidence="3" type="ORF">EQP59_00040</name>
</gene>
<evidence type="ECO:0000313" key="4">
    <source>
        <dbReference type="Proteomes" id="UP000287701"/>
    </source>
</evidence>
<organism evidence="3 4">
    <name type="scientific">Ornithobacterium rhinotracheale</name>
    <dbReference type="NCBI Taxonomy" id="28251"/>
    <lineage>
        <taxon>Bacteria</taxon>
        <taxon>Pseudomonadati</taxon>
        <taxon>Bacteroidota</taxon>
        <taxon>Flavobacteriia</taxon>
        <taxon>Flavobacteriales</taxon>
        <taxon>Weeksellaceae</taxon>
        <taxon>Ornithobacterium</taxon>
    </lineage>
</organism>
<feature type="chain" id="PRO_5018615856" evidence="1">
    <location>
        <begin position="23"/>
        <end position="149"/>
    </location>
</feature>
<dbReference type="InterPro" id="IPR027991">
    <property type="entry name" value="DUF4488"/>
</dbReference>